<dbReference type="OrthoDB" id="9803824at2"/>
<dbReference type="GO" id="GO:0043709">
    <property type="term" value="P:cell adhesion involved in single-species biofilm formation"/>
    <property type="evidence" value="ECO:0007669"/>
    <property type="project" value="TreeGrafter"/>
</dbReference>
<dbReference type="GO" id="GO:1902201">
    <property type="term" value="P:negative regulation of bacterial-type flagellum-dependent cell motility"/>
    <property type="evidence" value="ECO:0007669"/>
    <property type="project" value="TreeGrafter"/>
</dbReference>
<evidence type="ECO:0000256" key="3">
    <source>
        <dbReference type="ARBA" id="ARBA00034247"/>
    </source>
</evidence>
<dbReference type="NCBIfam" id="TIGR00254">
    <property type="entry name" value="GGDEF"/>
    <property type="match status" value="1"/>
</dbReference>
<dbReference type="EC" id="2.7.7.65" evidence="2"/>
<dbReference type="PANTHER" id="PTHR45138">
    <property type="entry name" value="REGULATORY COMPONENTS OF SENSORY TRANSDUCTION SYSTEM"/>
    <property type="match status" value="1"/>
</dbReference>
<feature type="transmembrane region" description="Helical" evidence="4">
    <location>
        <begin position="120"/>
        <end position="143"/>
    </location>
</feature>
<feature type="transmembrane region" description="Helical" evidence="4">
    <location>
        <begin position="252"/>
        <end position="272"/>
    </location>
</feature>
<organism evidence="6 7">
    <name type="scientific">Pseudoxanthomonas composti</name>
    <dbReference type="NCBI Taxonomy" id="2137479"/>
    <lineage>
        <taxon>Bacteria</taxon>
        <taxon>Pseudomonadati</taxon>
        <taxon>Pseudomonadota</taxon>
        <taxon>Gammaproteobacteria</taxon>
        <taxon>Lysobacterales</taxon>
        <taxon>Lysobacteraceae</taxon>
        <taxon>Pseudoxanthomonas</taxon>
    </lineage>
</organism>
<accession>A0A4Q1JV20</accession>
<comment type="caution">
    <text evidence="6">The sequence shown here is derived from an EMBL/GenBank/DDBJ whole genome shotgun (WGS) entry which is preliminary data.</text>
</comment>
<dbReference type="InterPro" id="IPR029787">
    <property type="entry name" value="Nucleotide_cyclase"/>
</dbReference>
<feature type="transmembrane region" description="Helical" evidence="4">
    <location>
        <begin position="58"/>
        <end position="79"/>
    </location>
</feature>
<keyword evidence="4" id="KW-0472">Membrane</keyword>
<dbReference type="RefSeq" id="WP_129471300.1">
    <property type="nucleotide sequence ID" value="NZ_SAWZ01000005.1"/>
</dbReference>
<feature type="transmembrane region" description="Helical" evidence="4">
    <location>
        <begin position="186"/>
        <end position="207"/>
    </location>
</feature>
<protein>
    <recommendedName>
        <fullName evidence="2">diguanylate cyclase</fullName>
        <ecNumber evidence="2">2.7.7.65</ecNumber>
    </recommendedName>
</protein>
<evidence type="ECO:0000313" key="6">
    <source>
        <dbReference type="EMBL" id="RXR05296.1"/>
    </source>
</evidence>
<sequence>MLVSGIAVLLLLLHLLLAWRTGSAGGVLPQLLTIALQLMALSLLLQRGRRSARMGRSLWRLLAAAVMMQVLWAATNLLASLLPAYAAWLQVLAVVFSALYVVPAMYLIGSAFSSREPRAVRALDLLLSVVLAVLLGVLVFAVLNGASMRGVPGQVVMVWHADLIDYTLCALVTLRLLGARSQSRRAFYFAVCSFLWVNSAVATLYNRVELQGLPWWALVLVDLPYLLLILVVTRPPPRWLRRYRPSRATAQVIAAFAPVAIALGVLTMGITISQLNFYPGALSAVLAALVYGLRVALIQTRHADQQRLSDQSNRQLQVLLGTDPLTGIANRTVFEARLRETLSRDMACSLLMIDIDHFKLFNDSQGHVAGDACLVQVAAALRSSLRRAGDVVARFGGEEFVAVLPDTLAPEAEEVAVRMLQAVDVLTLPHPQSATGHLTISIGVASRLPGDGLGNGTQLLECADLALYEAKRAGRHGYQVAMPPVGRGVA</sequence>
<feature type="transmembrane region" description="Helical" evidence="4">
    <location>
        <begin position="155"/>
        <end position="174"/>
    </location>
</feature>
<dbReference type="Gene3D" id="3.30.70.270">
    <property type="match status" value="1"/>
</dbReference>
<dbReference type="InterPro" id="IPR050469">
    <property type="entry name" value="Diguanylate_Cyclase"/>
</dbReference>
<feature type="domain" description="GGDEF" evidence="5">
    <location>
        <begin position="346"/>
        <end position="483"/>
    </location>
</feature>
<evidence type="ECO:0000256" key="4">
    <source>
        <dbReference type="SAM" id="Phobius"/>
    </source>
</evidence>
<keyword evidence="4" id="KW-1133">Transmembrane helix</keyword>
<dbReference type="GO" id="GO:0005886">
    <property type="term" value="C:plasma membrane"/>
    <property type="evidence" value="ECO:0007669"/>
    <property type="project" value="TreeGrafter"/>
</dbReference>
<dbReference type="SMART" id="SM00267">
    <property type="entry name" value="GGDEF"/>
    <property type="match status" value="1"/>
</dbReference>
<feature type="transmembrane region" description="Helical" evidence="4">
    <location>
        <begin position="278"/>
        <end position="297"/>
    </location>
</feature>
<keyword evidence="7" id="KW-1185">Reference proteome</keyword>
<comment type="cofactor">
    <cofactor evidence="1">
        <name>Mg(2+)</name>
        <dbReference type="ChEBI" id="CHEBI:18420"/>
    </cofactor>
</comment>
<evidence type="ECO:0000256" key="1">
    <source>
        <dbReference type="ARBA" id="ARBA00001946"/>
    </source>
</evidence>
<evidence type="ECO:0000313" key="7">
    <source>
        <dbReference type="Proteomes" id="UP000289784"/>
    </source>
</evidence>
<dbReference type="AlphaFoldDB" id="A0A4Q1JV20"/>
<proteinExistence type="predicted"/>
<dbReference type="EMBL" id="SAWZ01000005">
    <property type="protein sequence ID" value="RXR05296.1"/>
    <property type="molecule type" value="Genomic_DNA"/>
</dbReference>
<feature type="transmembrane region" description="Helical" evidence="4">
    <location>
        <begin position="213"/>
        <end position="232"/>
    </location>
</feature>
<reference evidence="6 7" key="1">
    <citation type="submission" date="2019-01" db="EMBL/GenBank/DDBJ databases">
        <title>Pseudoxanthomonas composti sp. nov., isolated from compost.</title>
        <authorList>
            <person name="Yang G."/>
        </authorList>
    </citation>
    <scope>NUCLEOTIDE SEQUENCE [LARGE SCALE GENOMIC DNA]</scope>
    <source>
        <strain evidence="6 7">GSS15</strain>
    </source>
</reference>
<comment type="catalytic activity">
    <reaction evidence="3">
        <text>2 GTP = 3',3'-c-di-GMP + 2 diphosphate</text>
        <dbReference type="Rhea" id="RHEA:24898"/>
        <dbReference type="ChEBI" id="CHEBI:33019"/>
        <dbReference type="ChEBI" id="CHEBI:37565"/>
        <dbReference type="ChEBI" id="CHEBI:58805"/>
        <dbReference type="EC" id="2.7.7.65"/>
    </reaction>
</comment>
<evidence type="ECO:0000256" key="2">
    <source>
        <dbReference type="ARBA" id="ARBA00012528"/>
    </source>
</evidence>
<gene>
    <name evidence="6" type="ORF">EPA99_11180</name>
</gene>
<feature type="transmembrane region" description="Helical" evidence="4">
    <location>
        <begin position="28"/>
        <end position="46"/>
    </location>
</feature>
<dbReference type="Proteomes" id="UP000289784">
    <property type="component" value="Unassembled WGS sequence"/>
</dbReference>
<name>A0A4Q1JV20_9GAMM</name>
<keyword evidence="4" id="KW-0812">Transmembrane</keyword>
<dbReference type="Pfam" id="PF00990">
    <property type="entry name" value="GGDEF"/>
    <property type="match status" value="1"/>
</dbReference>
<dbReference type="InterPro" id="IPR000160">
    <property type="entry name" value="GGDEF_dom"/>
</dbReference>
<dbReference type="CDD" id="cd01949">
    <property type="entry name" value="GGDEF"/>
    <property type="match status" value="1"/>
</dbReference>
<dbReference type="PROSITE" id="PS50887">
    <property type="entry name" value="GGDEF"/>
    <property type="match status" value="1"/>
</dbReference>
<dbReference type="FunFam" id="3.30.70.270:FF:000001">
    <property type="entry name" value="Diguanylate cyclase domain protein"/>
    <property type="match status" value="1"/>
</dbReference>
<dbReference type="GO" id="GO:0052621">
    <property type="term" value="F:diguanylate cyclase activity"/>
    <property type="evidence" value="ECO:0007669"/>
    <property type="project" value="UniProtKB-EC"/>
</dbReference>
<dbReference type="InterPro" id="IPR043128">
    <property type="entry name" value="Rev_trsase/Diguanyl_cyclase"/>
</dbReference>
<dbReference type="PANTHER" id="PTHR45138:SF9">
    <property type="entry name" value="DIGUANYLATE CYCLASE DGCM-RELATED"/>
    <property type="match status" value="1"/>
</dbReference>
<evidence type="ECO:0000259" key="5">
    <source>
        <dbReference type="PROSITE" id="PS50887"/>
    </source>
</evidence>
<feature type="transmembrane region" description="Helical" evidence="4">
    <location>
        <begin position="85"/>
        <end position="108"/>
    </location>
</feature>
<dbReference type="SUPFAM" id="SSF55073">
    <property type="entry name" value="Nucleotide cyclase"/>
    <property type="match status" value="1"/>
</dbReference>